<keyword evidence="2" id="KW-1185">Reference proteome</keyword>
<protein>
    <submittedName>
        <fullName evidence="1">Uncharacterized protein</fullName>
    </submittedName>
</protein>
<dbReference type="EMBL" id="JARKHS020024700">
    <property type="protein sequence ID" value="KAK8767973.1"/>
    <property type="molecule type" value="Genomic_DNA"/>
</dbReference>
<reference evidence="1 2" key="1">
    <citation type="journal article" date="2023" name="Arcadia Sci">
        <title>De novo assembly of a long-read Amblyomma americanum tick genome.</title>
        <authorList>
            <person name="Chou S."/>
            <person name="Poskanzer K.E."/>
            <person name="Rollins M."/>
            <person name="Thuy-Boun P.S."/>
        </authorList>
    </citation>
    <scope>NUCLEOTIDE SEQUENCE [LARGE SCALE GENOMIC DNA]</scope>
    <source>
        <strain evidence="1">F_SG_1</strain>
        <tissue evidence="1">Salivary glands</tissue>
    </source>
</reference>
<dbReference type="AlphaFoldDB" id="A0AAQ4DZT3"/>
<name>A0AAQ4DZT3_AMBAM</name>
<dbReference type="Proteomes" id="UP001321473">
    <property type="component" value="Unassembled WGS sequence"/>
</dbReference>
<accession>A0AAQ4DZT3</accession>
<evidence type="ECO:0000313" key="2">
    <source>
        <dbReference type="Proteomes" id="UP001321473"/>
    </source>
</evidence>
<proteinExistence type="predicted"/>
<comment type="caution">
    <text evidence="1">The sequence shown here is derived from an EMBL/GenBank/DDBJ whole genome shotgun (WGS) entry which is preliminary data.</text>
</comment>
<gene>
    <name evidence="1" type="ORF">V5799_005245</name>
</gene>
<organism evidence="1 2">
    <name type="scientific">Amblyomma americanum</name>
    <name type="common">Lone star tick</name>
    <dbReference type="NCBI Taxonomy" id="6943"/>
    <lineage>
        <taxon>Eukaryota</taxon>
        <taxon>Metazoa</taxon>
        <taxon>Ecdysozoa</taxon>
        <taxon>Arthropoda</taxon>
        <taxon>Chelicerata</taxon>
        <taxon>Arachnida</taxon>
        <taxon>Acari</taxon>
        <taxon>Parasitiformes</taxon>
        <taxon>Ixodida</taxon>
        <taxon>Ixodoidea</taxon>
        <taxon>Ixodidae</taxon>
        <taxon>Amblyomminae</taxon>
        <taxon>Amblyomma</taxon>
    </lineage>
</organism>
<evidence type="ECO:0000313" key="1">
    <source>
        <dbReference type="EMBL" id="KAK8767973.1"/>
    </source>
</evidence>
<sequence length="170" mass="19400">MDELLPDAEGNFNDKEYAKVCRELPIHSRCYNQLSICSDELKAKFSFFEEGYRRLRDFTCDRNELKGVYKLFACLDENLVKECTRKYLPQVSEGHYHDCREASVNSMCVDETSHQSCPMGYEASRGSFKKLNASVQMLLGCERSSQATVVPHSIIMALVAAIFFLRVQSA</sequence>